<evidence type="ECO:0000256" key="1">
    <source>
        <dbReference type="SAM" id="MobiDB-lite"/>
    </source>
</evidence>
<feature type="region of interest" description="Disordered" evidence="1">
    <location>
        <begin position="591"/>
        <end position="616"/>
    </location>
</feature>
<accession>A0AAW2VA59</accession>
<dbReference type="PANTHER" id="PTHR31973:SF187">
    <property type="entry name" value="MUTATOR TRANSPOSASE MUDRA PROTEIN"/>
    <property type="match status" value="1"/>
</dbReference>
<feature type="domain" description="Transposase MuDR plant" evidence="2">
    <location>
        <begin position="242"/>
        <end position="306"/>
    </location>
</feature>
<feature type="compositionally biased region" description="Low complexity" evidence="1">
    <location>
        <begin position="832"/>
        <end position="848"/>
    </location>
</feature>
<gene>
    <name evidence="3" type="ORF">Sradi_1073300</name>
</gene>
<dbReference type="EMBL" id="JACGWJ010000004">
    <property type="protein sequence ID" value="KAL0425385.1"/>
    <property type="molecule type" value="Genomic_DNA"/>
</dbReference>
<dbReference type="PANTHER" id="PTHR31973">
    <property type="entry name" value="POLYPROTEIN, PUTATIVE-RELATED"/>
    <property type="match status" value="1"/>
</dbReference>
<sequence>MFDEMSLIELTEMAKTLQIDTEHVTFFYSGNGINDCNSIAMMSTDLHTLELVNYVDGDRIVGIFIDHGHGHGTPSEGDSSRRLPDIEEGLEYMGDDIEGDMNEGEERQRVEKSEAQSEGQRMEKLKKKVRGREIMMLKNRGWEVKKMKKQRVGVLNNGQMSDDSDDEQSIGNDSCYSDGLVDSELGIGDNESDFGIEVNWGGVGGKGKSSQSMKSNKGKGKEVDKHGGFAVFNSNLDNGDPQFEVGLCFPDTQSFRDAVRQHSIINARDVVFTKNDKNKVQVKCKHDTCKWYIFASKIHGEDTMQVKTLHNEHQCTRVERVSAANSKWLANKYKDKLRTDPKWPVDSMMSVMQKECKLLFSKFQMYRAKEKVAKMSAGSEEQQYGLLWRFCVMHLYNNFKLAHKGLGLKMMLWKAAKATRVVDFEKIMNELRGKDLEAFKWLAKRPAAQWSRSYFRCNAKCDILLNNMCESFNATIVEARSRPIVDMLETIRMMLMKRVYVKRDQIKKHKGKLTPNIQKLIEELKKKKHGKWQLTGIPCAHAISGMYFMGYKPEDYVHEYYHKSNFLRVYNHLMMPLLGPEEWPHSDRPTLLPPISERMPGRPKKQDRRKTLDEMKNKKDEVTNCGEKRGKLGRQGLVMTCKTCHVAGHNKRTCPQNRKNKQPEEHVEVPPGFKPKKEKRKADVLSQESKLTTSRRPLTRSVAALQGKQVEVLPLSQSSVTGPGTPSKTRKKMMVISKAKQGRHNSPSTQQKKKKKTIENVAAASPSKNAASADPSKITVPESLSKTAASASPSKAPILASRSKTTAPASLSKTTASASHSKAPISASHSKTTASAGHAASPSPSTAANQDIHFELPPGCSQQ</sequence>
<evidence type="ECO:0000313" key="3">
    <source>
        <dbReference type="EMBL" id="KAL0425385.1"/>
    </source>
</evidence>
<feature type="region of interest" description="Disordered" evidence="1">
    <location>
        <begin position="95"/>
        <end position="126"/>
    </location>
</feature>
<name>A0AAW2VA59_SESRA</name>
<dbReference type="InterPro" id="IPR004332">
    <property type="entry name" value="Transposase_MuDR"/>
</dbReference>
<proteinExistence type="predicted"/>
<reference evidence="3" key="1">
    <citation type="submission" date="2020-06" db="EMBL/GenBank/DDBJ databases">
        <authorList>
            <person name="Li T."/>
            <person name="Hu X."/>
            <person name="Zhang T."/>
            <person name="Song X."/>
            <person name="Zhang H."/>
            <person name="Dai N."/>
            <person name="Sheng W."/>
            <person name="Hou X."/>
            <person name="Wei L."/>
        </authorList>
    </citation>
    <scope>NUCLEOTIDE SEQUENCE</scope>
    <source>
        <strain evidence="3">G02</strain>
        <tissue evidence="3">Leaf</tissue>
    </source>
</reference>
<feature type="compositionally biased region" description="Low complexity" evidence="1">
    <location>
        <begin position="762"/>
        <end position="823"/>
    </location>
</feature>
<comment type="caution">
    <text evidence="3">The sequence shown here is derived from an EMBL/GenBank/DDBJ whole genome shotgun (WGS) entry which is preliminary data.</text>
</comment>
<protein>
    <recommendedName>
        <fullName evidence="2">Transposase MuDR plant domain-containing protein</fullName>
    </recommendedName>
</protein>
<feature type="region of interest" description="Disordered" evidence="1">
    <location>
        <begin position="737"/>
        <end position="863"/>
    </location>
</feature>
<dbReference type="AlphaFoldDB" id="A0AAW2VA59"/>
<feature type="compositionally biased region" description="Basic and acidic residues" evidence="1">
    <location>
        <begin position="104"/>
        <end position="123"/>
    </location>
</feature>
<reference evidence="3" key="2">
    <citation type="journal article" date="2024" name="Plant">
        <title>Genomic evolution and insights into agronomic trait innovations of Sesamum species.</title>
        <authorList>
            <person name="Miao H."/>
            <person name="Wang L."/>
            <person name="Qu L."/>
            <person name="Liu H."/>
            <person name="Sun Y."/>
            <person name="Le M."/>
            <person name="Wang Q."/>
            <person name="Wei S."/>
            <person name="Zheng Y."/>
            <person name="Lin W."/>
            <person name="Duan Y."/>
            <person name="Cao H."/>
            <person name="Xiong S."/>
            <person name="Wang X."/>
            <person name="Wei L."/>
            <person name="Li C."/>
            <person name="Ma Q."/>
            <person name="Ju M."/>
            <person name="Zhao R."/>
            <person name="Li G."/>
            <person name="Mu C."/>
            <person name="Tian Q."/>
            <person name="Mei H."/>
            <person name="Zhang T."/>
            <person name="Gao T."/>
            <person name="Zhang H."/>
        </authorList>
    </citation>
    <scope>NUCLEOTIDE SEQUENCE</scope>
    <source>
        <strain evidence="3">G02</strain>
    </source>
</reference>
<feature type="compositionally biased region" description="Polar residues" evidence="1">
    <location>
        <begin position="686"/>
        <end position="696"/>
    </location>
</feature>
<evidence type="ECO:0000259" key="2">
    <source>
        <dbReference type="Pfam" id="PF03108"/>
    </source>
</evidence>
<organism evidence="3">
    <name type="scientific">Sesamum radiatum</name>
    <name type="common">Black benniseed</name>
    <dbReference type="NCBI Taxonomy" id="300843"/>
    <lineage>
        <taxon>Eukaryota</taxon>
        <taxon>Viridiplantae</taxon>
        <taxon>Streptophyta</taxon>
        <taxon>Embryophyta</taxon>
        <taxon>Tracheophyta</taxon>
        <taxon>Spermatophyta</taxon>
        <taxon>Magnoliopsida</taxon>
        <taxon>eudicotyledons</taxon>
        <taxon>Gunneridae</taxon>
        <taxon>Pentapetalae</taxon>
        <taxon>asterids</taxon>
        <taxon>lamiids</taxon>
        <taxon>Lamiales</taxon>
        <taxon>Pedaliaceae</taxon>
        <taxon>Sesamum</taxon>
    </lineage>
</organism>
<feature type="region of interest" description="Disordered" evidence="1">
    <location>
        <begin position="649"/>
        <end position="702"/>
    </location>
</feature>
<dbReference type="Pfam" id="PF03108">
    <property type="entry name" value="DBD_Tnp_Mut"/>
    <property type="match status" value="1"/>
</dbReference>